<feature type="compositionally biased region" description="Basic and acidic residues" evidence="1">
    <location>
        <begin position="1"/>
        <end position="35"/>
    </location>
</feature>
<gene>
    <name evidence="3" type="ORF">Ctob_012061</name>
</gene>
<feature type="region of interest" description="Disordered" evidence="1">
    <location>
        <begin position="1"/>
        <end position="43"/>
    </location>
</feature>
<feature type="transmembrane region" description="Helical" evidence="2">
    <location>
        <begin position="277"/>
        <end position="301"/>
    </location>
</feature>
<reference evidence="4" key="1">
    <citation type="journal article" date="2015" name="PLoS Genet.">
        <title>Genome Sequence and Transcriptome Analyses of Chrysochromulina tobin: Metabolic Tools for Enhanced Algal Fitness in the Prominent Order Prymnesiales (Haptophyceae).</title>
        <authorList>
            <person name="Hovde B.T."/>
            <person name="Deodato C.R."/>
            <person name="Hunsperger H.M."/>
            <person name="Ryken S.A."/>
            <person name="Yost W."/>
            <person name="Jha R.K."/>
            <person name="Patterson J."/>
            <person name="Monnat R.J. Jr."/>
            <person name="Barlow S.B."/>
            <person name="Starkenburg S.R."/>
            <person name="Cattolico R.A."/>
        </authorList>
    </citation>
    <scope>NUCLEOTIDE SEQUENCE</scope>
    <source>
        <strain evidence="4">CCMP291</strain>
    </source>
</reference>
<evidence type="ECO:0000313" key="4">
    <source>
        <dbReference type="Proteomes" id="UP000037460"/>
    </source>
</evidence>
<keyword evidence="2" id="KW-0812">Transmembrane</keyword>
<sequence length="367" mass="40500">MDRPGRTRRASHEEPLHEDGGGGVFDRRAPLRDDAGSSSDADGVDGGVAAPTWVHSLLGVFGGCTEMIDYLYGRLLSGECCRHYPCEALIFGVCMPLALAGYWLRDTTGIYEETAHPFSGENEEGYEQWLEASCELGALELDAQMVYHHGKFMDARNKQNQEGTQWRLEPVWNVTVTLLDPLPASWRRKGWTDRWMAVAHTYVIDSDRPYCTGEVLESLNEARRDCSDLKWIPQRFRGIADPEHALSAPNEMDGGFTQCWVARTDQRSIFLDVSEPLSLYGDVFAVLLCMGISLTFAVCFARVHRESILEAVHKMRGAGPADPSIIDGPRGGKSRLNVKTGVKTGLLALGTGPVGRKGLAERDVGLI</sequence>
<keyword evidence="4" id="KW-1185">Reference proteome</keyword>
<name>A0A0M0K356_9EUKA</name>
<dbReference type="Proteomes" id="UP000037460">
    <property type="component" value="Unassembled WGS sequence"/>
</dbReference>
<evidence type="ECO:0000256" key="2">
    <source>
        <dbReference type="SAM" id="Phobius"/>
    </source>
</evidence>
<keyword evidence="2" id="KW-0472">Membrane</keyword>
<keyword evidence="2" id="KW-1133">Transmembrane helix</keyword>
<accession>A0A0M0K356</accession>
<protein>
    <submittedName>
        <fullName evidence="3">Uncharacterized protein</fullName>
    </submittedName>
</protein>
<proteinExistence type="predicted"/>
<evidence type="ECO:0000256" key="1">
    <source>
        <dbReference type="SAM" id="MobiDB-lite"/>
    </source>
</evidence>
<dbReference type="EMBL" id="JWZX01001624">
    <property type="protein sequence ID" value="KOO33012.1"/>
    <property type="molecule type" value="Genomic_DNA"/>
</dbReference>
<evidence type="ECO:0000313" key="3">
    <source>
        <dbReference type="EMBL" id="KOO33012.1"/>
    </source>
</evidence>
<comment type="caution">
    <text evidence="3">The sequence shown here is derived from an EMBL/GenBank/DDBJ whole genome shotgun (WGS) entry which is preliminary data.</text>
</comment>
<organism evidence="3 4">
    <name type="scientific">Chrysochromulina tobinii</name>
    <dbReference type="NCBI Taxonomy" id="1460289"/>
    <lineage>
        <taxon>Eukaryota</taxon>
        <taxon>Haptista</taxon>
        <taxon>Haptophyta</taxon>
        <taxon>Prymnesiophyceae</taxon>
        <taxon>Prymnesiales</taxon>
        <taxon>Chrysochromulinaceae</taxon>
        <taxon>Chrysochromulina</taxon>
    </lineage>
</organism>
<dbReference type="AlphaFoldDB" id="A0A0M0K356"/>